<dbReference type="Pfam" id="PF00005">
    <property type="entry name" value="ABC_tran"/>
    <property type="match status" value="1"/>
</dbReference>
<evidence type="ECO:0000256" key="8">
    <source>
        <dbReference type="ARBA" id="ARBA00023136"/>
    </source>
</evidence>
<dbReference type="InterPro" id="IPR003593">
    <property type="entry name" value="AAA+_ATPase"/>
</dbReference>
<keyword evidence="12" id="KW-1185">Reference proteome</keyword>
<comment type="subcellular location">
    <subcellularLocation>
        <location evidence="1">Membrane</location>
        <topology evidence="1">Multi-pass membrane protein</topology>
    </subcellularLocation>
</comment>
<dbReference type="AlphaFoldDB" id="A0A9Q0N9I4"/>
<dbReference type="GO" id="GO:0005524">
    <property type="term" value="F:ATP binding"/>
    <property type="evidence" value="ECO:0007669"/>
    <property type="project" value="UniProtKB-KW"/>
</dbReference>
<dbReference type="InterPro" id="IPR003439">
    <property type="entry name" value="ABC_transporter-like_ATP-bd"/>
</dbReference>
<dbReference type="GO" id="GO:0140359">
    <property type="term" value="F:ABC-type transporter activity"/>
    <property type="evidence" value="ECO:0007669"/>
    <property type="project" value="InterPro"/>
</dbReference>
<dbReference type="PANTHER" id="PTHR48041">
    <property type="entry name" value="ABC TRANSPORTER G FAMILY MEMBER 28"/>
    <property type="match status" value="1"/>
</dbReference>
<feature type="transmembrane region" description="Helical" evidence="9">
    <location>
        <begin position="405"/>
        <end position="432"/>
    </location>
</feature>
<evidence type="ECO:0000256" key="2">
    <source>
        <dbReference type="ARBA" id="ARBA00005814"/>
    </source>
</evidence>
<dbReference type="PANTHER" id="PTHR48041:SF133">
    <property type="entry name" value="GH24286P"/>
    <property type="match status" value="1"/>
</dbReference>
<dbReference type="InterPro" id="IPR043926">
    <property type="entry name" value="ABCG_dom"/>
</dbReference>
<evidence type="ECO:0000313" key="11">
    <source>
        <dbReference type="EMBL" id="KAJ6646154.1"/>
    </source>
</evidence>
<dbReference type="InterPro" id="IPR050352">
    <property type="entry name" value="ABCG_transporters"/>
</dbReference>
<evidence type="ECO:0000256" key="3">
    <source>
        <dbReference type="ARBA" id="ARBA00022448"/>
    </source>
</evidence>
<comment type="caution">
    <text evidence="11">The sequence shown here is derived from an EMBL/GenBank/DDBJ whole genome shotgun (WGS) entry which is preliminary data.</text>
</comment>
<keyword evidence="4 9" id="KW-0812">Transmembrane</keyword>
<dbReference type="Proteomes" id="UP001151699">
    <property type="component" value="Chromosome A"/>
</dbReference>
<dbReference type="Pfam" id="PF19055">
    <property type="entry name" value="ABC2_membrane_7"/>
    <property type="match status" value="1"/>
</dbReference>
<dbReference type="SUPFAM" id="SSF52540">
    <property type="entry name" value="P-loop containing nucleoside triphosphate hydrolases"/>
    <property type="match status" value="1"/>
</dbReference>
<reference evidence="11" key="1">
    <citation type="submission" date="2022-07" db="EMBL/GenBank/DDBJ databases">
        <authorList>
            <person name="Trinca V."/>
            <person name="Uliana J.V.C."/>
            <person name="Torres T.T."/>
            <person name="Ward R.J."/>
            <person name="Monesi N."/>
        </authorList>
    </citation>
    <scope>NUCLEOTIDE SEQUENCE</scope>
    <source>
        <strain evidence="11">HSMRA1968</strain>
        <tissue evidence="11">Whole embryos</tissue>
    </source>
</reference>
<dbReference type="SMART" id="SM00382">
    <property type="entry name" value="AAA"/>
    <property type="match status" value="1"/>
</dbReference>
<feature type="transmembrane region" description="Helical" evidence="9">
    <location>
        <begin position="444"/>
        <end position="467"/>
    </location>
</feature>
<gene>
    <name evidence="11" type="primary">Abcg4_0</name>
    <name evidence="11" type="ORF">Bhyg_01365</name>
</gene>
<keyword evidence="6 11" id="KW-0067">ATP-binding</keyword>
<dbReference type="InterPro" id="IPR017871">
    <property type="entry name" value="ABC_transporter-like_CS"/>
</dbReference>
<keyword evidence="3" id="KW-0813">Transport</keyword>
<sequence>MGPSGAGKSTLMDILAGYTTHNVEGQITINGRERNLKRFRRQTAYIMQDHDLHSFINVMEAMHFSANLKVGSEMSQADKKLRIRQILEAIGLYECRRTRTEKLSGGQKKRLAIALEIFDNPPVMFFDEPTSGLDSSTSTQVIMLLKKLAAEGRTIISTIHQPSKIVFDMFDQLFALADGQCIYTGATQSLVPFLAKLNLVCPPSYSPTDYLLEISTHDYGYQNDRLVAETLNGSQTLYRKNHRNTVQHIAMLEAEKMTASGLITPVRAPQLSSNGHYYQPLSPLSECNDPLKKPKKSALQLTADNCCTRSETYATSFCRQLSLLLMRTSLVIWRDKSLTAMRLFIHVMIATLISALYYGIGEDASNVFNVFRYIFFSIMFLMFTVPLELPIVTREHFNRWYSLKAYYVAMTLADAPIQVGCILIYIIITYIMTSQPLEWFRFGLFFVICLMVALVAQSIGLVVGALFSVKNGAVFGPFFICPFLIFSGFFIQLNDAHPTMQWLFHASFLKYALEGGTLAIFGYERERMECSQLFCQFVLPKKFIKTVDMHNSDFMTAVIALIIYSILCDVVSSSIETMIFF</sequence>
<keyword evidence="5" id="KW-0547">Nucleotide-binding</keyword>
<protein>
    <submittedName>
        <fullName evidence="11">ATP-binding cassette subfamily G member 4</fullName>
    </submittedName>
</protein>
<accession>A0A9Q0N9I4</accession>
<evidence type="ECO:0000256" key="6">
    <source>
        <dbReference type="ARBA" id="ARBA00022840"/>
    </source>
</evidence>
<dbReference type="InterPro" id="IPR013525">
    <property type="entry name" value="ABC2_TM"/>
</dbReference>
<evidence type="ECO:0000313" key="12">
    <source>
        <dbReference type="Proteomes" id="UP001151699"/>
    </source>
</evidence>
<feature type="transmembrane region" description="Helical" evidence="9">
    <location>
        <begin position="474"/>
        <end position="491"/>
    </location>
</feature>
<dbReference type="Gene3D" id="3.40.50.300">
    <property type="entry name" value="P-loop containing nucleotide triphosphate hydrolases"/>
    <property type="match status" value="1"/>
</dbReference>
<evidence type="ECO:0000256" key="4">
    <source>
        <dbReference type="ARBA" id="ARBA00022692"/>
    </source>
</evidence>
<dbReference type="PROSITE" id="PS50893">
    <property type="entry name" value="ABC_TRANSPORTER_2"/>
    <property type="match status" value="1"/>
</dbReference>
<dbReference type="EMBL" id="WJQU01000001">
    <property type="protein sequence ID" value="KAJ6646154.1"/>
    <property type="molecule type" value="Genomic_DNA"/>
</dbReference>
<feature type="transmembrane region" description="Helical" evidence="9">
    <location>
        <begin position="373"/>
        <end position="393"/>
    </location>
</feature>
<dbReference type="GO" id="GO:0016887">
    <property type="term" value="F:ATP hydrolysis activity"/>
    <property type="evidence" value="ECO:0007669"/>
    <property type="project" value="InterPro"/>
</dbReference>
<feature type="domain" description="ABC transporter" evidence="10">
    <location>
        <begin position="1"/>
        <end position="203"/>
    </location>
</feature>
<dbReference type="OrthoDB" id="66620at2759"/>
<keyword evidence="7 9" id="KW-1133">Transmembrane helix</keyword>
<name>A0A9Q0N9I4_9DIPT</name>
<evidence type="ECO:0000256" key="9">
    <source>
        <dbReference type="SAM" id="Phobius"/>
    </source>
</evidence>
<dbReference type="InterPro" id="IPR027417">
    <property type="entry name" value="P-loop_NTPase"/>
</dbReference>
<dbReference type="GO" id="GO:0005886">
    <property type="term" value="C:plasma membrane"/>
    <property type="evidence" value="ECO:0007669"/>
    <property type="project" value="TreeGrafter"/>
</dbReference>
<organism evidence="11 12">
    <name type="scientific">Pseudolycoriella hygida</name>
    <dbReference type="NCBI Taxonomy" id="35572"/>
    <lineage>
        <taxon>Eukaryota</taxon>
        <taxon>Metazoa</taxon>
        <taxon>Ecdysozoa</taxon>
        <taxon>Arthropoda</taxon>
        <taxon>Hexapoda</taxon>
        <taxon>Insecta</taxon>
        <taxon>Pterygota</taxon>
        <taxon>Neoptera</taxon>
        <taxon>Endopterygota</taxon>
        <taxon>Diptera</taxon>
        <taxon>Nematocera</taxon>
        <taxon>Sciaroidea</taxon>
        <taxon>Sciaridae</taxon>
        <taxon>Pseudolycoriella</taxon>
    </lineage>
</organism>
<feature type="transmembrane region" description="Helical" evidence="9">
    <location>
        <begin position="343"/>
        <end position="361"/>
    </location>
</feature>
<evidence type="ECO:0000256" key="5">
    <source>
        <dbReference type="ARBA" id="ARBA00022741"/>
    </source>
</evidence>
<comment type="similarity">
    <text evidence="2">Belongs to the ABC transporter superfamily. ABCG family. Eye pigment precursor importer (TC 3.A.1.204) subfamily.</text>
</comment>
<evidence type="ECO:0000256" key="7">
    <source>
        <dbReference type="ARBA" id="ARBA00022989"/>
    </source>
</evidence>
<dbReference type="PROSITE" id="PS00211">
    <property type="entry name" value="ABC_TRANSPORTER_1"/>
    <property type="match status" value="1"/>
</dbReference>
<feature type="transmembrane region" description="Helical" evidence="9">
    <location>
        <begin position="554"/>
        <end position="575"/>
    </location>
</feature>
<dbReference type="Pfam" id="PF01061">
    <property type="entry name" value="ABC2_membrane"/>
    <property type="match status" value="1"/>
</dbReference>
<keyword evidence="8 9" id="KW-0472">Membrane</keyword>
<proteinExistence type="inferred from homology"/>
<dbReference type="FunFam" id="3.40.50.300:FF:001077">
    <property type="entry name" value="Uncharacterized protein, isoform A"/>
    <property type="match status" value="1"/>
</dbReference>
<evidence type="ECO:0000256" key="1">
    <source>
        <dbReference type="ARBA" id="ARBA00004141"/>
    </source>
</evidence>
<evidence type="ECO:0000259" key="10">
    <source>
        <dbReference type="PROSITE" id="PS50893"/>
    </source>
</evidence>